<protein>
    <recommendedName>
        <fullName evidence="2">Aldehyde dehydrogenase domain-containing protein</fullName>
    </recommendedName>
</protein>
<evidence type="ECO:0000313" key="3">
    <source>
        <dbReference type="EMBL" id="CAE7167923.1"/>
    </source>
</evidence>
<accession>A0A8H3HWF8</accession>
<proteinExistence type="inferred from homology"/>
<feature type="non-terminal residue" evidence="3">
    <location>
        <position position="1"/>
    </location>
</feature>
<feature type="domain" description="Aldehyde dehydrogenase" evidence="2">
    <location>
        <begin position="17"/>
        <end position="203"/>
    </location>
</feature>
<dbReference type="Pfam" id="PF00171">
    <property type="entry name" value="Aldedh"/>
    <property type="match status" value="1"/>
</dbReference>
<evidence type="ECO:0000313" key="4">
    <source>
        <dbReference type="Proteomes" id="UP000663827"/>
    </source>
</evidence>
<gene>
    <name evidence="3" type="ORF">RDB_LOCUS102474</name>
</gene>
<dbReference type="InterPro" id="IPR016161">
    <property type="entry name" value="Ald_DH/histidinol_DH"/>
</dbReference>
<name>A0A8H3HWF8_9AGAM</name>
<dbReference type="InterPro" id="IPR016162">
    <property type="entry name" value="Ald_DH_N"/>
</dbReference>
<dbReference type="Gene3D" id="3.40.605.10">
    <property type="entry name" value="Aldehyde Dehydrogenase, Chain A, domain 1"/>
    <property type="match status" value="1"/>
</dbReference>
<dbReference type="SUPFAM" id="SSF53720">
    <property type="entry name" value="ALDH-like"/>
    <property type="match status" value="1"/>
</dbReference>
<dbReference type="Proteomes" id="UP000663827">
    <property type="component" value="Unassembled WGS sequence"/>
</dbReference>
<comment type="similarity">
    <text evidence="1">Belongs to the aldehyde dehydrogenase family.</text>
</comment>
<dbReference type="InterPro" id="IPR015590">
    <property type="entry name" value="Aldehyde_DH_dom"/>
</dbReference>
<evidence type="ECO:0000259" key="2">
    <source>
        <dbReference type="Pfam" id="PF00171"/>
    </source>
</evidence>
<evidence type="ECO:0000256" key="1">
    <source>
        <dbReference type="ARBA" id="ARBA00009986"/>
    </source>
</evidence>
<sequence length="205" mass="22459">MSDYTHIIDGKSLTSPRKMDIINPANLRKIAEVPVATAEHLDKAVSAARKAFLSWSAKSQEERAAVLLKMALIIEQNMQEYKQLLTSEQGKPLADAEFELNVCVGLMRRTAALRLPETVLFENDETRIIERRVAIGVASITVYSILVENFPIVLAILKLAPALLAGNTFVLKPSPTTPLTSLRLVKDMQTIIPPGVINVLSGDDG</sequence>
<comment type="caution">
    <text evidence="3">The sequence shown here is derived from an EMBL/GenBank/DDBJ whole genome shotgun (WGS) entry which is preliminary data.</text>
</comment>
<dbReference type="EMBL" id="CAJNJQ010002174">
    <property type="protein sequence ID" value="CAE7167923.1"/>
    <property type="molecule type" value="Genomic_DNA"/>
</dbReference>
<dbReference type="AlphaFoldDB" id="A0A8H3HWF8"/>
<organism evidence="3 4">
    <name type="scientific">Rhizoctonia solani</name>
    <dbReference type="NCBI Taxonomy" id="456999"/>
    <lineage>
        <taxon>Eukaryota</taxon>
        <taxon>Fungi</taxon>
        <taxon>Dikarya</taxon>
        <taxon>Basidiomycota</taxon>
        <taxon>Agaricomycotina</taxon>
        <taxon>Agaricomycetes</taxon>
        <taxon>Cantharellales</taxon>
        <taxon>Ceratobasidiaceae</taxon>
        <taxon>Rhizoctonia</taxon>
    </lineage>
</organism>
<reference evidence="3" key="1">
    <citation type="submission" date="2021-01" db="EMBL/GenBank/DDBJ databases">
        <authorList>
            <person name="Kaushik A."/>
        </authorList>
    </citation>
    <scope>NUCLEOTIDE SEQUENCE</scope>
    <source>
        <strain evidence="3">AG5</strain>
    </source>
</reference>
<dbReference type="GO" id="GO:0016491">
    <property type="term" value="F:oxidoreductase activity"/>
    <property type="evidence" value="ECO:0007669"/>
    <property type="project" value="InterPro"/>
</dbReference>
<dbReference type="PANTHER" id="PTHR11699">
    <property type="entry name" value="ALDEHYDE DEHYDROGENASE-RELATED"/>
    <property type="match status" value="1"/>
</dbReference>